<evidence type="ECO:0000313" key="3">
    <source>
        <dbReference type="EMBL" id="KAH0542566.1"/>
    </source>
</evidence>
<dbReference type="Proteomes" id="UP000698800">
    <property type="component" value="Unassembled WGS sequence"/>
</dbReference>
<comment type="function">
    <text evidence="1">Required for the formation of a threonylcarbamoyl group on adenosine at position 37 (t(6)A37) in mitochondrial tRNAs that read codons beginning with adenine. Probably involved in the transfer of the threonylcarbamoyl moiety of threonylcarbamoyl-AMP (TC-AMP) to the N6 group of A37. Involved in mitochondrial genome maintenance.</text>
</comment>
<dbReference type="GO" id="GO:0046872">
    <property type="term" value="F:metal ion binding"/>
    <property type="evidence" value="ECO:0007669"/>
    <property type="project" value="UniProtKB-KW"/>
</dbReference>
<dbReference type="AlphaFoldDB" id="A0A9P8I839"/>
<dbReference type="GO" id="GO:0005739">
    <property type="term" value="C:mitochondrion"/>
    <property type="evidence" value="ECO:0007669"/>
    <property type="project" value="UniProtKB-SubCell"/>
</dbReference>
<dbReference type="PANTHER" id="PTHR11735:SF6">
    <property type="entry name" value="TRNA N6-ADENOSINE THREONYLCARBAMOYLTRANSFERASE, MITOCHONDRIAL"/>
    <property type="match status" value="1"/>
</dbReference>
<dbReference type="GO" id="GO:0061711">
    <property type="term" value="F:tRNA N(6)-L-threonylcarbamoyladenine synthase activity"/>
    <property type="evidence" value="ECO:0007669"/>
    <property type="project" value="UniProtKB-EC"/>
</dbReference>
<dbReference type="InterPro" id="IPR022450">
    <property type="entry name" value="TsaD"/>
</dbReference>
<keyword evidence="1" id="KW-0808">Transferase</keyword>
<organism evidence="3 4">
    <name type="scientific">Glutinoglossum americanum</name>
    <dbReference type="NCBI Taxonomy" id="1670608"/>
    <lineage>
        <taxon>Eukaryota</taxon>
        <taxon>Fungi</taxon>
        <taxon>Dikarya</taxon>
        <taxon>Ascomycota</taxon>
        <taxon>Pezizomycotina</taxon>
        <taxon>Geoglossomycetes</taxon>
        <taxon>Geoglossales</taxon>
        <taxon>Geoglossaceae</taxon>
        <taxon>Glutinoglossum</taxon>
    </lineage>
</organism>
<dbReference type="HAMAP" id="MF_01445">
    <property type="entry name" value="TsaD"/>
    <property type="match status" value="1"/>
</dbReference>
<evidence type="ECO:0000256" key="1">
    <source>
        <dbReference type="HAMAP-Rule" id="MF_03179"/>
    </source>
</evidence>
<keyword evidence="1" id="KW-0819">tRNA processing</keyword>
<keyword evidence="4" id="KW-1185">Reference proteome</keyword>
<comment type="subunit">
    <text evidence="1">Homodimer.</text>
</comment>
<gene>
    <name evidence="3" type="ORF">FGG08_003071</name>
</gene>
<dbReference type="Gene3D" id="3.30.420.40">
    <property type="match status" value="2"/>
</dbReference>
<comment type="subcellular location">
    <subcellularLocation>
        <location evidence="1">Mitochondrion</location>
    </subcellularLocation>
</comment>
<dbReference type="PROSITE" id="PS01016">
    <property type="entry name" value="GLYCOPROTEASE"/>
    <property type="match status" value="1"/>
</dbReference>
<comment type="similarity">
    <text evidence="1">Belongs to the KAE1 / TsaD family.</text>
</comment>
<reference evidence="3" key="1">
    <citation type="submission" date="2021-03" db="EMBL/GenBank/DDBJ databases">
        <title>Comparative genomics and phylogenomic investigation of the class Geoglossomycetes provide insights into ecological specialization and systematics.</title>
        <authorList>
            <person name="Melie T."/>
            <person name="Pirro S."/>
            <person name="Miller A.N."/>
            <person name="Quandt A."/>
        </authorList>
    </citation>
    <scope>NUCLEOTIDE SEQUENCE</scope>
    <source>
        <strain evidence="3">GBOQ0MN5Z8</strain>
    </source>
</reference>
<keyword evidence="1" id="KW-0496">Mitochondrion</keyword>
<evidence type="ECO:0000259" key="2">
    <source>
        <dbReference type="Pfam" id="PF00814"/>
    </source>
</evidence>
<evidence type="ECO:0000313" key="4">
    <source>
        <dbReference type="Proteomes" id="UP000698800"/>
    </source>
</evidence>
<dbReference type="InterPro" id="IPR043129">
    <property type="entry name" value="ATPase_NBD"/>
</dbReference>
<dbReference type="PANTHER" id="PTHR11735">
    <property type="entry name" value="TRNA N6-ADENOSINE THREONYLCARBAMOYLTRANSFERASE"/>
    <property type="match status" value="1"/>
</dbReference>
<sequence>MPEEQHVPVRGFNARETREALRKANLHFLRKWGNISAKRKSLPSPMIKTCCTHGMHVVASPVNSSFRARALQVVHRQRVRGLLTLAIETSCDDTSVAILEKHGAKTTASQGSTPARRATLHFHEKVTANNSQFRGIHPLVAAQSHQSTLANLVDTALKSLPLSSSYAHGATYTTPVRSESQKSIHKKPDFISVTRGPGMRSSLTTGLDTAKGLAVAFQVPLVAVNHMQAHALTPRLVSALEGKHGGAPVPEFPFMSLLVSGGHTMLVYSTSTNDHKILASTVDIAIGDFLDKIARDIVPPADLEAGGDIMYGRLLEKFVFSDGAGGRNYTAPAMPSRSHLKGRWGWKFAPPLHQEGAKASMKFSFSGLGSAVERCFRDRAKDVSLCERLDIGQEAMRVAFEHLASRVVAALGKLSYSIDPLNPISTLVVSGGVASNKFLKTVLRSFLDARGYSHVQIASPPPALCTDNAAMIAWVGMEMFEAGDKAAMSIASE</sequence>
<comment type="caution">
    <text evidence="3">The sequence shown here is derived from an EMBL/GenBank/DDBJ whole genome shotgun (WGS) entry which is preliminary data.</text>
</comment>
<keyword evidence="1" id="KW-0012">Acyltransferase</keyword>
<dbReference type="OrthoDB" id="10259622at2759"/>
<comment type="catalytic activity">
    <reaction evidence="1">
        <text>L-threonylcarbamoyladenylate + adenosine(37) in tRNA = N(6)-L-threonylcarbamoyladenosine(37) in tRNA + AMP + H(+)</text>
        <dbReference type="Rhea" id="RHEA:37059"/>
        <dbReference type="Rhea" id="RHEA-COMP:10162"/>
        <dbReference type="Rhea" id="RHEA-COMP:10163"/>
        <dbReference type="ChEBI" id="CHEBI:15378"/>
        <dbReference type="ChEBI" id="CHEBI:73682"/>
        <dbReference type="ChEBI" id="CHEBI:74411"/>
        <dbReference type="ChEBI" id="CHEBI:74418"/>
        <dbReference type="ChEBI" id="CHEBI:456215"/>
        <dbReference type="EC" id="2.3.1.234"/>
    </reaction>
</comment>
<dbReference type="Pfam" id="PF00814">
    <property type="entry name" value="TsaD"/>
    <property type="match status" value="1"/>
</dbReference>
<keyword evidence="1" id="KW-0479">Metal-binding</keyword>
<dbReference type="InterPro" id="IPR017860">
    <property type="entry name" value="Peptidase_M22_CS"/>
</dbReference>
<feature type="domain" description="Gcp-like" evidence="2">
    <location>
        <begin position="187"/>
        <end position="474"/>
    </location>
</feature>
<dbReference type="InterPro" id="IPR000905">
    <property type="entry name" value="Gcp-like_dom"/>
</dbReference>
<protein>
    <recommendedName>
        <fullName evidence="2">Gcp-like domain-containing protein</fullName>
    </recommendedName>
</protein>
<dbReference type="SUPFAM" id="SSF53067">
    <property type="entry name" value="Actin-like ATPase domain"/>
    <property type="match status" value="1"/>
</dbReference>
<dbReference type="GO" id="GO:0072670">
    <property type="term" value="P:mitochondrial tRNA threonylcarbamoyladenosine modification"/>
    <property type="evidence" value="ECO:0007669"/>
    <property type="project" value="TreeGrafter"/>
</dbReference>
<dbReference type="EMBL" id="JAGHQL010000051">
    <property type="protein sequence ID" value="KAH0542566.1"/>
    <property type="molecule type" value="Genomic_DNA"/>
</dbReference>
<name>A0A9P8I839_9PEZI</name>
<comment type="cofactor">
    <cofactor evidence="1">
        <name>a divalent metal cation</name>
        <dbReference type="ChEBI" id="CHEBI:60240"/>
    </cofactor>
    <text evidence="1">Binds 1 divalent metal cation per subunit.</text>
</comment>
<accession>A0A9P8I839</accession>
<proteinExistence type="inferred from homology"/>